<dbReference type="InterPro" id="IPR013785">
    <property type="entry name" value="Aldolase_TIM"/>
</dbReference>
<dbReference type="SMART" id="SM00876">
    <property type="entry name" value="BATS"/>
    <property type="match status" value="1"/>
</dbReference>
<dbReference type="NCBIfam" id="TIGR03956">
    <property type="entry name" value="rSAM_HydE"/>
    <property type="match status" value="1"/>
</dbReference>
<dbReference type="GO" id="GO:0042364">
    <property type="term" value="P:water-soluble vitamin biosynthetic process"/>
    <property type="evidence" value="ECO:0007669"/>
    <property type="project" value="UniProtKB-ARBA"/>
</dbReference>
<dbReference type="Proteomes" id="UP000031184">
    <property type="component" value="Unassembled WGS sequence"/>
</dbReference>
<keyword evidence="1 7" id="KW-0004">4Fe-4S</keyword>
<name>A0A017H5F7_9FUSO</name>
<dbReference type="InterPro" id="IPR024021">
    <property type="entry name" value="FeFe-hyd_HydE_rSAM"/>
</dbReference>
<dbReference type="PANTHER" id="PTHR43726:SF1">
    <property type="entry name" value="BIOTIN SYNTHASE"/>
    <property type="match status" value="1"/>
</dbReference>
<evidence type="ECO:0000313" key="10">
    <source>
        <dbReference type="Proteomes" id="UP000031184"/>
    </source>
</evidence>
<feature type="binding site" evidence="8">
    <location>
        <position position="139"/>
    </location>
    <ligand>
        <name>(3R)-3-methyl-D-ornithine</name>
        <dbReference type="ChEBI" id="CHEBI:64642"/>
    </ligand>
</feature>
<dbReference type="PATRIC" id="fig|1226633.4.peg.1347"/>
<feature type="binding site" evidence="7">
    <location>
        <position position="71"/>
    </location>
    <ligand>
        <name>[4Fe-4S] cluster</name>
        <dbReference type="ChEBI" id="CHEBI:49883"/>
        <note>4Fe-4S-S-AdoMet</note>
    </ligand>
</feature>
<feature type="binding site" evidence="7">
    <location>
        <position position="68"/>
    </location>
    <ligand>
        <name>[4Fe-4S] cluster</name>
        <dbReference type="ChEBI" id="CHEBI:49883"/>
        <note>4Fe-4S-S-AdoMet</note>
    </ligand>
</feature>
<gene>
    <name evidence="9" type="ORF">C095_06685</name>
</gene>
<feature type="binding site" evidence="8">
    <location>
        <position position="164"/>
    </location>
    <ligand>
        <name>S-adenosyl-L-methionine</name>
        <dbReference type="ChEBI" id="CHEBI:59789"/>
    </ligand>
</feature>
<dbReference type="SFLD" id="SFLDG01280">
    <property type="entry name" value="HydE/PylB-like"/>
    <property type="match status" value="1"/>
</dbReference>
<evidence type="ECO:0000256" key="4">
    <source>
        <dbReference type="ARBA" id="ARBA00023004"/>
    </source>
</evidence>
<keyword evidence="3" id="KW-0479">Metal-binding</keyword>
<dbReference type="GO" id="GO:0051539">
    <property type="term" value="F:4 iron, 4 sulfur cluster binding"/>
    <property type="evidence" value="ECO:0007669"/>
    <property type="project" value="UniProtKB-KW"/>
</dbReference>
<feature type="binding site" evidence="8">
    <location>
        <position position="183"/>
    </location>
    <ligand>
        <name>S-adenosyl-L-methionine</name>
        <dbReference type="ChEBI" id="CHEBI:59789"/>
    </ligand>
</feature>
<evidence type="ECO:0000256" key="6">
    <source>
        <dbReference type="ARBA" id="ARBA00034078"/>
    </source>
</evidence>
<dbReference type="SFLD" id="SFLDG01082">
    <property type="entry name" value="B12-binding_domain_containing"/>
    <property type="match status" value="1"/>
</dbReference>
<dbReference type="SFLD" id="SFLDG01060">
    <property type="entry name" value="BATS_domain_containing"/>
    <property type="match status" value="1"/>
</dbReference>
<comment type="cofactor">
    <cofactor evidence="7">
        <name>[4Fe-4S] cluster</name>
        <dbReference type="ChEBI" id="CHEBI:49883"/>
    </cofactor>
    <text evidence="7">Binds 1 [4Fe-4S] cluster. The cluster is coordinated with 3 cysteines and an exchangeable S-adenosyl-L-methionine.</text>
</comment>
<keyword evidence="4 7" id="KW-0408">Iron</keyword>
<evidence type="ECO:0000256" key="5">
    <source>
        <dbReference type="ARBA" id="ARBA00023014"/>
    </source>
</evidence>
<dbReference type="GO" id="GO:0016740">
    <property type="term" value="F:transferase activity"/>
    <property type="evidence" value="ECO:0007669"/>
    <property type="project" value="TreeGrafter"/>
</dbReference>
<protein>
    <submittedName>
        <fullName evidence="9">Biotin synthase</fullName>
    </submittedName>
</protein>
<evidence type="ECO:0000256" key="8">
    <source>
        <dbReference type="PIRSR" id="PIRSR004762-2"/>
    </source>
</evidence>
<dbReference type="SMART" id="SM00729">
    <property type="entry name" value="Elp3"/>
    <property type="match status" value="1"/>
</dbReference>
<keyword evidence="5 7" id="KW-0411">Iron-sulfur</keyword>
<organism evidence="9 10">
    <name type="scientific">Fusobacterium necrophorum subsp. funduliforme B35</name>
    <dbReference type="NCBI Taxonomy" id="1226633"/>
    <lineage>
        <taxon>Bacteria</taxon>
        <taxon>Fusobacteriati</taxon>
        <taxon>Fusobacteriota</taxon>
        <taxon>Fusobacteriia</taxon>
        <taxon>Fusobacteriales</taxon>
        <taxon>Fusobacteriaceae</taxon>
        <taxon>Fusobacterium</taxon>
    </lineage>
</organism>
<dbReference type="InterPro" id="IPR058240">
    <property type="entry name" value="rSAM_sf"/>
</dbReference>
<evidence type="ECO:0000256" key="2">
    <source>
        <dbReference type="ARBA" id="ARBA00022691"/>
    </source>
</evidence>
<dbReference type="EMBL" id="AUZI01000016">
    <property type="protein sequence ID" value="KID49112.1"/>
    <property type="molecule type" value="Genomic_DNA"/>
</dbReference>
<dbReference type="InterPro" id="IPR006638">
    <property type="entry name" value="Elp3/MiaA/NifB-like_rSAM"/>
</dbReference>
<dbReference type="SFLD" id="SFLDF00348">
    <property type="entry name" value="FeFe_hydrogenase_maturase_(Hyd"/>
    <property type="match status" value="1"/>
</dbReference>
<reference evidence="9 10" key="1">
    <citation type="submission" date="2013-08" db="EMBL/GenBank/DDBJ databases">
        <title>An opportunistic ruminal bacterium that causes liver abscesses in cattle.</title>
        <authorList>
            <person name="Benahmed F.H."/>
            <person name="Rasmussen M."/>
            <person name="Harbottle H."/>
            <person name="Soppet D."/>
            <person name="Nagaraja T.G."/>
            <person name="Davidson M."/>
        </authorList>
    </citation>
    <scope>NUCLEOTIDE SEQUENCE [LARGE SCALE GENOMIC DNA]</scope>
    <source>
        <strain evidence="9 10">B35</strain>
    </source>
</reference>
<dbReference type="Pfam" id="PF04055">
    <property type="entry name" value="Radical_SAM"/>
    <property type="match status" value="1"/>
</dbReference>
<dbReference type="CDD" id="cd01335">
    <property type="entry name" value="Radical_SAM"/>
    <property type="match status" value="1"/>
</dbReference>
<dbReference type="GO" id="GO:0046872">
    <property type="term" value="F:metal ion binding"/>
    <property type="evidence" value="ECO:0007669"/>
    <property type="project" value="UniProtKB-KW"/>
</dbReference>
<evidence type="ECO:0000256" key="1">
    <source>
        <dbReference type="ARBA" id="ARBA00022485"/>
    </source>
</evidence>
<keyword evidence="2 7" id="KW-0949">S-adenosyl-L-methionine</keyword>
<dbReference type="RefSeq" id="WP_039121950.1">
    <property type="nucleotide sequence ID" value="NZ_AOJP01000003.1"/>
</dbReference>
<dbReference type="AlphaFoldDB" id="A0A017H5F7"/>
<comment type="caution">
    <text evidence="9">The sequence shown here is derived from an EMBL/GenBank/DDBJ whole genome shotgun (WGS) entry which is preliminary data.</text>
</comment>
<dbReference type="PROSITE" id="PS51918">
    <property type="entry name" value="RADICAL_SAM"/>
    <property type="match status" value="1"/>
</dbReference>
<comment type="cofactor">
    <cofactor evidence="6">
        <name>[2Fe-2S] cluster</name>
        <dbReference type="ChEBI" id="CHEBI:190135"/>
    </cofactor>
</comment>
<dbReference type="GO" id="GO:0044272">
    <property type="term" value="P:sulfur compound biosynthetic process"/>
    <property type="evidence" value="ECO:0007669"/>
    <property type="project" value="UniProtKB-ARBA"/>
</dbReference>
<dbReference type="InterPro" id="IPR034422">
    <property type="entry name" value="HydE/PylB-like"/>
</dbReference>
<dbReference type="InterPro" id="IPR010722">
    <property type="entry name" value="BATS_dom"/>
</dbReference>
<dbReference type="PIRSF" id="PIRSF004762">
    <property type="entry name" value="CHP00423"/>
    <property type="match status" value="1"/>
</dbReference>
<dbReference type="PANTHER" id="PTHR43726">
    <property type="entry name" value="3-METHYLORNITHINE SYNTHASE"/>
    <property type="match status" value="1"/>
</dbReference>
<sequence length="348" mass="40280">MLVRQYIDELYEKNDLEEEKLLYILDHIQEQEIAYLQKKALQTKEKYYGKKIYLRALIEFTNYCKRECRYCGINRYNQKVERYRLSEEEILRTCEKAKELGFHTFVLQGGEDVYFQDELLVPLVKKIKKKYPDFALTLSVGERSRKSYQLLKEAGVDRFLLRHETIVPEIYKTLHPQSELRTRVECLEHLKSLGYQIGAGFMVGLPAYENKDYVKDLLFLKRLSPHMTGIGPFIPHHDTELGNEKAGSVEKTILILALVRLLLPKVLLPATTALGTVSEDGRLRGFASGANVVMPNITPVEFREKYTLYNGKKNTGEEAAEGLRQTCDMIEKNGYEVDMGRGDSKVRY</sequence>
<evidence type="ECO:0000313" key="9">
    <source>
        <dbReference type="EMBL" id="KID49112.1"/>
    </source>
</evidence>
<dbReference type="SFLD" id="SFLDS00029">
    <property type="entry name" value="Radical_SAM"/>
    <property type="match status" value="1"/>
</dbReference>
<dbReference type="OrthoDB" id="9775764at2"/>
<evidence type="ECO:0000256" key="3">
    <source>
        <dbReference type="ARBA" id="ARBA00022723"/>
    </source>
</evidence>
<proteinExistence type="predicted"/>
<dbReference type="SUPFAM" id="SSF102114">
    <property type="entry name" value="Radical SAM enzymes"/>
    <property type="match status" value="1"/>
</dbReference>
<accession>A0A017H5F7</accession>
<dbReference type="Gene3D" id="3.20.20.70">
    <property type="entry name" value="Aldolase class I"/>
    <property type="match status" value="1"/>
</dbReference>
<feature type="binding site" evidence="7">
    <location>
        <position position="64"/>
    </location>
    <ligand>
        <name>[4Fe-4S] cluster</name>
        <dbReference type="ChEBI" id="CHEBI:49883"/>
        <note>4Fe-4S-S-AdoMet</note>
    </ligand>
</feature>
<evidence type="ECO:0000256" key="7">
    <source>
        <dbReference type="PIRSR" id="PIRSR004762-1"/>
    </source>
</evidence>
<dbReference type="InterPro" id="IPR007197">
    <property type="entry name" value="rSAM"/>
</dbReference>